<accession>A0A9Q3GCY8</accession>
<reference evidence="1" key="1">
    <citation type="submission" date="2021-03" db="EMBL/GenBank/DDBJ databases">
        <title>Draft genome sequence of rust myrtle Austropuccinia psidii MF-1, a brazilian biotype.</title>
        <authorList>
            <person name="Quecine M.C."/>
            <person name="Pachon D.M.R."/>
            <person name="Bonatelli M.L."/>
            <person name="Correr F.H."/>
            <person name="Franceschini L.M."/>
            <person name="Leite T.F."/>
            <person name="Margarido G.R.A."/>
            <person name="Almeida C.A."/>
            <person name="Ferrarezi J.A."/>
            <person name="Labate C.A."/>
        </authorList>
    </citation>
    <scope>NUCLEOTIDE SEQUENCE</scope>
    <source>
        <strain evidence="1">MF-1</strain>
    </source>
</reference>
<sequence length="149" mass="17412">MIRIFCSHELEFKDSYGFTHYWCALILALELAYKTSIHSSTVKAPEMLEKGWNSRLPYDTHKENLVYIHPTEIIFKIILDKERNDAKRFMKYSFEYSKKIHKPPDFKVGDLVLVSTISFNNSKGQKKFKDSFAGPFMIRELNGPNAVQL</sequence>
<proteinExistence type="predicted"/>
<protein>
    <submittedName>
        <fullName evidence="1">Uncharacterized protein</fullName>
    </submittedName>
</protein>
<evidence type="ECO:0000313" key="1">
    <source>
        <dbReference type="EMBL" id="MBW0462834.1"/>
    </source>
</evidence>
<comment type="caution">
    <text evidence="1">The sequence shown here is derived from an EMBL/GenBank/DDBJ whole genome shotgun (WGS) entry which is preliminary data.</text>
</comment>
<gene>
    <name evidence="1" type="ORF">O181_002549</name>
</gene>
<name>A0A9Q3GCY8_9BASI</name>
<keyword evidence="2" id="KW-1185">Reference proteome</keyword>
<dbReference type="Proteomes" id="UP000765509">
    <property type="component" value="Unassembled WGS sequence"/>
</dbReference>
<dbReference type="EMBL" id="AVOT02000431">
    <property type="protein sequence ID" value="MBW0462834.1"/>
    <property type="molecule type" value="Genomic_DNA"/>
</dbReference>
<organism evidence="1 2">
    <name type="scientific">Austropuccinia psidii MF-1</name>
    <dbReference type="NCBI Taxonomy" id="1389203"/>
    <lineage>
        <taxon>Eukaryota</taxon>
        <taxon>Fungi</taxon>
        <taxon>Dikarya</taxon>
        <taxon>Basidiomycota</taxon>
        <taxon>Pucciniomycotina</taxon>
        <taxon>Pucciniomycetes</taxon>
        <taxon>Pucciniales</taxon>
        <taxon>Sphaerophragmiaceae</taxon>
        <taxon>Austropuccinia</taxon>
    </lineage>
</organism>
<evidence type="ECO:0000313" key="2">
    <source>
        <dbReference type="Proteomes" id="UP000765509"/>
    </source>
</evidence>
<dbReference type="AlphaFoldDB" id="A0A9Q3GCY8"/>